<name>A0ABY7LKR2_9BACT</name>
<keyword evidence="4" id="KW-1185">Reference proteome</keyword>
<protein>
    <submittedName>
        <fullName evidence="3">Uncharacterized protein</fullName>
    </submittedName>
</protein>
<gene>
    <name evidence="3" type="ORF">O3303_10935</name>
</gene>
<organism evidence="3 4">
    <name type="scientific">Hymenobacter canadensis</name>
    <dbReference type="NCBI Taxonomy" id="2999067"/>
    <lineage>
        <taxon>Bacteria</taxon>
        <taxon>Pseudomonadati</taxon>
        <taxon>Bacteroidota</taxon>
        <taxon>Cytophagia</taxon>
        <taxon>Cytophagales</taxon>
        <taxon>Hymenobacteraceae</taxon>
        <taxon>Hymenobacter</taxon>
    </lineage>
</organism>
<accession>A0ABY7LKR2</accession>
<dbReference type="RefSeq" id="WP_269558454.1">
    <property type="nucleotide sequence ID" value="NZ_CP114767.1"/>
</dbReference>
<sequence length="162" mass="17486">MLFSLGWSLASCRVEQRLLLPPSTQYQAAAETPVTTDTAWPASSTLPLPEFKRSLRARPATDLVLRPLTRSVMPRAKATSARANSSRRYQAPRAEAQHRRQPAEGGVVFGVFHLLLLLAGAALFVVLGLILFPVSTILGLFAFVVALAGVVGAVLDIIRIAR</sequence>
<proteinExistence type="predicted"/>
<keyword evidence="2" id="KW-1133">Transmembrane helix</keyword>
<feature type="transmembrane region" description="Helical" evidence="2">
    <location>
        <begin position="137"/>
        <end position="158"/>
    </location>
</feature>
<dbReference type="Proteomes" id="UP001211005">
    <property type="component" value="Chromosome"/>
</dbReference>
<feature type="transmembrane region" description="Helical" evidence="2">
    <location>
        <begin position="107"/>
        <end position="131"/>
    </location>
</feature>
<evidence type="ECO:0000256" key="1">
    <source>
        <dbReference type="SAM" id="MobiDB-lite"/>
    </source>
</evidence>
<evidence type="ECO:0000313" key="3">
    <source>
        <dbReference type="EMBL" id="WBA40346.1"/>
    </source>
</evidence>
<evidence type="ECO:0000313" key="4">
    <source>
        <dbReference type="Proteomes" id="UP001211005"/>
    </source>
</evidence>
<evidence type="ECO:0000256" key="2">
    <source>
        <dbReference type="SAM" id="Phobius"/>
    </source>
</evidence>
<feature type="region of interest" description="Disordered" evidence="1">
    <location>
        <begin position="75"/>
        <end position="98"/>
    </location>
</feature>
<dbReference type="EMBL" id="CP114767">
    <property type="protein sequence ID" value="WBA40346.1"/>
    <property type="molecule type" value="Genomic_DNA"/>
</dbReference>
<keyword evidence="2" id="KW-0812">Transmembrane</keyword>
<reference evidence="3 4" key="1">
    <citation type="submission" date="2022-12" db="EMBL/GenBank/DDBJ databases">
        <title>Hymenobacter canadensis sp. nov. isolated from lake water of the Cambridge Bay, Canada.</title>
        <authorList>
            <person name="Kim W.H."/>
            <person name="Lee Y.M."/>
        </authorList>
    </citation>
    <scope>NUCLEOTIDE SEQUENCE [LARGE SCALE GENOMIC DNA]</scope>
    <source>
        <strain evidence="3 4">PAMC 29467</strain>
    </source>
</reference>
<keyword evidence="2" id="KW-0472">Membrane</keyword>